<dbReference type="CDD" id="cd00075">
    <property type="entry name" value="HATPase"/>
    <property type="match status" value="1"/>
</dbReference>
<dbReference type="PANTHER" id="PTHR43047:SF72">
    <property type="entry name" value="OSMOSENSING HISTIDINE PROTEIN KINASE SLN1"/>
    <property type="match status" value="1"/>
</dbReference>
<dbReference type="AlphaFoldDB" id="A0A7C3PJ12"/>
<evidence type="ECO:0000256" key="5">
    <source>
        <dbReference type="ARBA" id="ARBA00022777"/>
    </source>
</evidence>
<dbReference type="SMART" id="SM00387">
    <property type="entry name" value="HATPase_c"/>
    <property type="match status" value="1"/>
</dbReference>
<dbReference type="GO" id="GO:0005886">
    <property type="term" value="C:plasma membrane"/>
    <property type="evidence" value="ECO:0007669"/>
    <property type="project" value="TreeGrafter"/>
</dbReference>
<dbReference type="Gene3D" id="3.30.565.10">
    <property type="entry name" value="Histidine kinase-like ATPase, C-terminal domain"/>
    <property type="match status" value="1"/>
</dbReference>
<accession>A0A7C3PJ12</accession>
<dbReference type="SMART" id="SM00448">
    <property type="entry name" value="REC"/>
    <property type="match status" value="1"/>
</dbReference>
<dbReference type="InterPro" id="IPR003661">
    <property type="entry name" value="HisK_dim/P_dom"/>
</dbReference>
<organism evidence="10">
    <name type="scientific">Oscillatoriales cyanobacterium SpSt-418</name>
    <dbReference type="NCBI Taxonomy" id="2282169"/>
    <lineage>
        <taxon>Bacteria</taxon>
        <taxon>Bacillati</taxon>
        <taxon>Cyanobacteriota</taxon>
        <taxon>Cyanophyceae</taxon>
        <taxon>Oscillatoriophycideae</taxon>
        <taxon>Oscillatoriales</taxon>
    </lineage>
</organism>
<evidence type="ECO:0000256" key="1">
    <source>
        <dbReference type="ARBA" id="ARBA00000085"/>
    </source>
</evidence>
<keyword evidence="4" id="KW-0808">Transferase</keyword>
<dbReference type="InterPro" id="IPR036890">
    <property type="entry name" value="HATPase_C_sf"/>
</dbReference>
<evidence type="ECO:0000313" key="10">
    <source>
        <dbReference type="EMBL" id="HFN00680.1"/>
    </source>
</evidence>
<dbReference type="EMBL" id="DSRU01000336">
    <property type="protein sequence ID" value="HFN00680.1"/>
    <property type="molecule type" value="Genomic_DNA"/>
</dbReference>
<keyword evidence="5 10" id="KW-0418">Kinase</keyword>
<evidence type="ECO:0000259" key="8">
    <source>
        <dbReference type="PROSITE" id="PS50109"/>
    </source>
</evidence>
<dbReference type="PROSITE" id="PS50109">
    <property type="entry name" value="HIS_KIN"/>
    <property type="match status" value="1"/>
</dbReference>
<dbReference type="Gene3D" id="3.40.50.2300">
    <property type="match status" value="1"/>
</dbReference>
<protein>
    <recommendedName>
        <fullName evidence="2">histidine kinase</fullName>
        <ecNumber evidence="2">2.7.13.3</ecNumber>
    </recommendedName>
</protein>
<comment type="catalytic activity">
    <reaction evidence="1">
        <text>ATP + protein L-histidine = ADP + protein N-phospho-L-histidine.</text>
        <dbReference type="EC" id="2.7.13.3"/>
    </reaction>
</comment>
<dbReference type="SUPFAM" id="SSF55874">
    <property type="entry name" value="ATPase domain of HSP90 chaperone/DNA topoisomerase II/histidine kinase"/>
    <property type="match status" value="1"/>
</dbReference>
<evidence type="ECO:0000259" key="9">
    <source>
        <dbReference type="PROSITE" id="PS50110"/>
    </source>
</evidence>
<dbReference type="InterPro" id="IPR004358">
    <property type="entry name" value="Sig_transdc_His_kin-like_C"/>
</dbReference>
<dbReference type="Pfam" id="PF00072">
    <property type="entry name" value="Response_reg"/>
    <property type="match status" value="1"/>
</dbReference>
<dbReference type="SMART" id="SM00388">
    <property type="entry name" value="HisKA"/>
    <property type="match status" value="1"/>
</dbReference>
<dbReference type="Gene3D" id="1.10.287.130">
    <property type="match status" value="1"/>
</dbReference>
<proteinExistence type="predicted"/>
<comment type="caution">
    <text evidence="10">The sequence shown here is derived from an EMBL/GenBank/DDBJ whole genome shotgun (WGS) entry which is preliminary data.</text>
</comment>
<keyword evidence="3 7" id="KW-0597">Phosphoprotein</keyword>
<dbReference type="CDD" id="cd00082">
    <property type="entry name" value="HisKA"/>
    <property type="match status" value="1"/>
</dbReference>
<dbReference type="InterPro" id="IPR003594">
    <property type="entry name" value="HATPase_dom"/>
</dbReference>
<name>A0A7C3PJ12_9CYAN</name>
<feature type="domain" description="Response regulatory" evidence="9">
    <location>
        <begin position="11"/>
        <end position="127"/>
    </location>
</feature>
<dbReference type="InterPro" id="IPR005467">
    <property type="entry name" value="His_kinase_dom"/>
</dbReference>
<dbReference type="SUPFAM" id="SSF52172">
    <property type="entry name" value="CheY-like"/>
    <property type="match status" value="1"/>
</dbReference>
<sequence length="376" mass="42050">MYSKTSKSKGNILIVDDTPDNLRLLSEMLSKQGYSVRSAISGTAAFMAINTRCPDLILLDINMPQLDGYAVCQQIKASQNTCDIPVLFLSAYSEAIDKVKAFQVGGLDYITKPFQVEEVLARVNTHLTLSRTQKELQKAKLDALRALEQEKELNRLKSEFISLVTHDFHTPLVSIQGYISLLRQNSSGLAIETQHRYFNKMESSVDHLMYLLEQVLLIGKSESGKLQSYPTHFNLKELCHEVIESLQLQNNLRSIEFSYTGSDRAVELDPVLIRQILINLLTNATKYSPEERPIYLMIEHREDAIALQVEDQGIGIPLEEQAHLFELFHRCSNVQSIRGSGLGLAVVKTCVDALDGQIKIKSQVGAGTTVTVTLPV</sequence>
<dbReference type="CDD" id="cd19920">
    <property type="entry name" value="REC_PA4781-like"/>
    <property type="match status" value="1"/>
</dbReference>
<gene>
    <name evidence="10" type="ORF">ENR64_23595</name>
</gene>
<reference evidence="10" key="1">
    <citation type="journal article" date="2020" name="mSystems">
        <title>Genome- and Community-Level Interaction Insights into Carbon Utilization and Element Cycling Functions of Hydrothermarchaeota in Hydrothermal Sediment.</title>
        <authorList>
            <person name="Zhou Z."/>
            <person name="Liu Y."/>
            <person name="Xu W."/>
            <person name="Pan J."/>
            <person name="Luo Z.H."/>
            <person name="Li M."/>
        </authorList>
    </citation>
    <scope>NUCLEOTIDE SEQUENCE [LARGE SCALE GENOMIC DNA]</scope>
    <source>
        <strain evidence="10">SpSt-418</strain>
    </source>
</reference>
<dbReference type="InterPro" id="IPR011006">
    <property type="entry name" value="CheY-like_superfamily"/>
</dbReference>
<feature type="modified residue" description="4-aspartylphosphate" evidence="7">
    <location>
        <position position="60"/>
    </location>
</feature>
<dbReference type="PROSITE" id="PS50110">
    <property type="entry name" value="RESPONSE_REGULATORY"/>
    <property type="match status" value="1"/>
</dbReference>
<dbReference type="Pfam" id="PF02518">
    <property type="entry name" value="HATPase_c"/>
    <property type="match status" value="1"/>
</dbReference>
<dbReference type="PANTHER" id="PTHR43047">
    <property type="entry name" value="TWO-COMPONENT HISTIDINE PROTEIN KINASE"/>
    <property type="match status" value="1"/>
</dbReference>
<evidence type="ECO:0000256" key="6">
    <source>
        <dbReference type="ARBA" id="ARBA00023012"/>
    </source>
</evidence>
<evidence type="ECO:0000256" key="4">
    <source>
        <dbReference type="ARBA" id="ARBA00022679"/>
    </source>
</evidence>
<feature type="domain" description="Histidine kinase" evidence="8">
    <location>
        <begin position="163"/>
        <end position="376"/>
    </location>
</feature>
<dbReference type="GO" id="GO:0000155">
    <property type="term" value="F:phosphorelay sensor kinase activity"/>
    <property type="evidence" value="ECO:0007669"/>
    <property type="project" value="InterPro"/>
</dbReference>
<evidence type="ECO:0000256" key="3">
    <source>
        <dbReference type="ARBA" id="ARBA00022553"/>
    </source>
</evidence>
<dbReference type="EC" id="2.7.13.3" evidence="2"/>
<dbReference type="GO" id="GO:0009927">
    <property type="term" value="F:histidine phosphotransfer kinase activity"/>
    <property type="evidence" value="ECO:0007669"/>
    <property type="project" value="TreeGrafter"/>
</dbReference>
<dbReference type="InterPro" id="IPR001789">
    <property type="entry name" value="Sig_transdc_resp-reg_receiver"/>
</dbReference>
<dbReference type="PRINTS" id="PR00344">
    <property type="entry name" value="BCTRLSENSOR"/>
</dbReference>
<dbReference type="Pfam" id="PF00512">
    <property type="entry name" value="HisKA"/>
    <property type="match status" value="1"/>
</dbReference>
<evidence type="ECO:0000256" key="2">
    <source>
        <dbReference type="ARBA" id="ARBA00012438"/>
    </source>
</evidence>
<evidence type="ECO:0000256" key="7">
    <source>
        <dbReference type="PROSITE-ProRule" id="PRU00169"/>
    </source>
</evidence>
<keyword evidence="6" id="KW-0902">Two-component regulatory system</keyword>
<dbReference type="FunFam" id="3.30.565.10:FF:000006">
    <property type="entry name" value="Sensor histidine kinase WalK"/>
    <property type="match status" value="1"/>
</dbReference>